<dbReference type="AlphaFoldDB" id="A0A2S5G8G7"/>
<dbReference type="GO" id="GO:0032259">
    <property type="term" value="P:methylation"/>
    <property type="evidence" value="ECO:0007669"/>
    <property type="project" value="UniProtKB-KW"/>
</dbReference>
<evidence type="ECO:0000313" key="2">
    <source>
        <dbReference type="Proteomes" id="UP000239047"/>
    </source>
</evidence>
<keyword evidence="1" id="KW-0489">Methyltransferase</keyword>
<protein>
    <submittedName>
        <fullName evidence="1">SAM-dependent methyltransferase</fullName>
    </submittedName>
</protein>
<dbReference type="RefSeq" id="WP_104059024.1">
    <property type="nucleotide sequence ID" value="NZ_PREZ01000006.1"/>
</dbReference>
<keyword evidence="2" id="KW-1185">Reference proteome</keyword>
<comment type="caution">
    <text evidence="1">The sequence shown here is derived from an EMBL/GenBank/DDBJ whole genome shotgun (WGS) entry which is preliminary data.</text>
</comment>
<proteinExistence type="predicted"/>
<dbReference type="GO" id="GO:0008168">
    <property type="term" value="F:methyltransferase activity"/>
    <property type="evidence" value="ECO:0007669"/>
    <property type="project" value="UniProtKB-KW"/>
</dbReference>
<reference evidence="1 2" key="1">
    <citation type="submission" date="2018-02" db="EMBL/GenBank/DDBJ databases">
        <title>Jeotgalibacillus proteolyticum sp. nov. a protease producing bacterium isolated from ocean sediments of Laizhou Bay.</title>
        <authorList>
            <person name="Li Y."/>
        </authorList>
    </citation>
    <scope>NUCLEOTIDE SEQUENCE [LARGE SCALE GENOMIC DNA]</scope>
    <source>
        <strain evidence="1 2">22-7</strain>
    </source>
</reference>
<dbReference type="SUPFAM" id="SSF53335">
    <property type="entry name" value="S-adenosyl-L-methionine-dependent methyltransferases"/>
    <property type="match status" value="1"/>
</dbReference>
<dbReference type="OrthoDB" id="9780095at2"/>
<dbReference type="EMBL" id="PREZ01000006">
    <property type="protein sequence ID" value="PPA69286.1"/>
    <property type="molecule type" value="Genomic_DNA"/>
</dbReference>
<dbReference type="Proteomes" id="UP000239047">
    <property type="component" value="Unassembled WGS sequence"/>
</dbReference>
<dbReference type="Gene3D" id="3.40.50.150">
    <property type="entry name" value="Vaccinia Virus protein VP39"/>
    <property type="match status" value="1"/>
</dbReference>
<name>A0A2S5G8G7_9BACL</name>
<sequence>MNELEYDQFLKIQSASGLQALSNTIHQNRYEATPYAGLELLCENYPMKRSDELVDFGCGKGRVSFYLHHTFGLSVTGIEVNGQLFQAALENQSAYLEKKKKITGSVRFERCLAEEYPIEKGQNIFYFFNPFSIQIFMKVISNIQKSIEKHPRTVDLIFYYPTAEYIHFLFDRTSCELLMDIKIPGFYEKDENERFVVFRIKGKS</sequence>
<keyword evidence="1" id="KW-0808">Transferase</keyword>
<evidence type="ECO:0000313" key="1">
    <source>
        <dbReference type="EMBL" id="PPA69286.1"/>
    </source>
</evidence>
<dbReference type="InterPro" id="IPR029063">
    <property type="entry name" value="SAM-dependent_MTases_sf"/>
</dbReference>
<dbReference type="CDD" id="cd02440">
    <property type="entry name" value="AdoMet_MTases"/>
    <property type="match status" value="1"/>
</dbReference>
<organism evidence="1 2">
    <name type="scientific">Jeotgalibacillus proteolyticus</name>
    <dbReference type="NCBI Taxonomy" id="2082395"/>
    <lineage>
        <taxon>Bacteria</taxon>
        <taxon>Bacillati</taxon>
        <taxon>Bacillota</taxon>
        <taxon>Bacilli</taxon>
        <taxon>Bacillales</taxon>
        <taxon>Caryophanaceae</taxon>
        <taxon>Jeotgalibacillus</taxon>
    </lineage>
</organism>
<gene>
    <name evidence="1" type="ORF">C4B60_15910</name>
</gene>
<accession>A0A2S5G8G7</accession>